<feature type="region of interest" description="Disordered" evidence="1">
    <location>
        <begin position="152"/>
        <end position="187"/>
    </location>
</feature>
<comment type="caution">
    <text evidence="2">The sequence shown here is derived from an EMBL/GenBank/DDBJ whole genome shotgun (WGS) entry which is preliminary data.</text>
</comment>
<evidence type="ECO:0000313" key="3">
    <source>
        <dbReference type="Proteomes" id="UP001221898"/>
    </source>
</evidence>
<dbReference type="AlphaFoldDB" id="A0AAD7RVS0"/>
<organism evidence="2 3">
    <name type="scientific">Aldrovandia affinis</name>
    <dbReference type="NCBI Taxonomy" id="143900"/>
    <lineage>
        <taxon>Eukaryota</taxon>
        <taxon>Metazoa</taxon>
        <taxon>Chordata</taxon>
        <taxon>Craniata</taxon>
        <taxon>Vertebrata</taxon>
        <taxon>Euteleostomi</taxon>
        <taxon>Actinopterygii</taxon>
        <taxon>Neopterygii</taxon>
        <taxon>Teleostei</taxon>
        <taxon>Notacanthiformes</taxon>
        <taxon>Halosauridae</taxon>
        <taxon>Aldrovandia</taxon>
    </lineage>
</organism>
<protein>
    <submittedName>
        <fullName evidence="2">Uncharacterized protein</fullName>
    </submittedName>
</protein>
<gene>
    <name evidence="2" type="ORF">AAFF_G00097040</name>
</gene>
<proteinExistence type="predicted"/>
<reference evidence="2" key="1">
    <citation type="journal article" date="2023" name="Science">
        <title>Genome structures resolve the early diversification of teleost fishes.</title>
        <authorList>
            <person name="Parey E."/>
            <person name="Louis A."/>
            <person name="Montfort J."/>
            <person name="Bouchez O."/>
            <person name="Roques C."/>
            <person name="Iampietro C."/>
            <person name="Lluch J."/>
            <person name="Castinel A."/>
            <person name="Donnadieu C."/>
            <person name="Desvignes T."/>
            <person name="Floi Bucao C."/>
            <person name="Jouanno E."/>
            <person name="Wen M."/>
            <person name="Mejri S."/>
            <person name="Dirks R."/>
            <person name="Jansen H."/>
            <person name="Henkel C."/>
            <person name="Chen W.J."/>
            <person name="Zahm M."/>
            <person name="Cabau C."/>
            <person name="Klopp C."/>
            <person name="Thompson A.W."/>
            <person name="Robinson-Rechavi M."/>
            <person name="Braasch I."/>
            <person name="Lecointre G."/>
            <person name="Bobe J."/>
            <person name="Postlethwait J.H."/>
            <person name="Berthelot C."/>
            <person name="Roest Crollius H."/>
            <person name="Guiguen Y."/>
        </authorList>
    </citation>
    <scope>NUCLEOTIDE SEQUENCE</scope>
    <source>
        <strain evidence="2">NC1722</strain>
    </source>
</reference>
<feature type="compositionally biased region" description="Basic and acidic residues" evidence="1">
    <location>
        <begin position="157"/>
        <end position="187"/>
    </location>
</feature>
<dbReference type="EMBL" id="JAINUG010000162">
    <property type="protein sequence ID" value="KAJ8391083.1"/>
    <property type="molecule type" value="Genomic_DNA"/>
</dbReference>
<dbReference type="Proteomes" id="UP001221898">
    <property type="component" value="Unassembled WGS sequence"/>
</dbReference>
<evidence type="ECO:0000313" key="2">
    <source>
        <dbReference type="EMBL" id="KAJ8391083.1"/>
    </source>
</evidence>
<keyword evidence="3" id="KW-1185">Reference proteome</keyword>
<name>A0AAD7RVS0_9TELE</name>
<sequence>MPPEFQAPLPASGYLVKGIRAAFVPLARECGMAELLTKSDKADICRARSRVTLGPIVLGHMQFGEMELSRAALRGTQVAGYSSEPTSLSEIKESPVPIIICPIGYALLFVQHSRPTCLTGIRAVSPLTRPVPRKHSGRQQCGNCNADQMCSPWPGEPLRERERPGGESEFPDSRRCSSLSREDVLLT</sequence>
<accession>A0AAD7RVS0</accession>
<evidence type="ECO:0000256" key="1">
    <source>
        <dbReference type="SAM" id="MobiDB-lite"/>
    </source>
</evidence>